<dbReference type="PROSITE" id="PS50118">
    <property type="entry name" value="HMG_BOX_2"/>
    <property type="match status" value="1"/>
</dbReference>
<evidence type="ECO:0000259" key="6">
    <source>
        <dbReference type="PROSITE" id="PS50118"/>
    </source>
</evidence>
<gene>
    <name evidence="7" type="primary">Pms1</name>
    <name evidence="7" type="ORF">PHOROB_LOCUS8719</name>
</gene>
<comment type="similarity">
    <text evidence="1">Belongs to the DNA mismatch repair MutL/HexB family.</text>
</comment>
<dbReference type="SMART" id="SM01340">
    <property type="entry name" value="DNA_mis_repair"/>
    <property type="match status" value="1"/>
</dbReference>
<evidence type="ECO:0000313" key="8">
    <source>
        <dbReference type="Proteomes" id="UP001152836"/>
    </source>
</evidence>
<dbReference type="GO" id="GO:0140664">
    <property type="term" value="F:ATP-dependent DNA damage sensor activity"/>
    <property type="evidence" value="ECO:0007669"/>
    <property type="project" value="InterPro"/>
</dbReference>
<dbReference type="GO" id="GO:0030983">
    <property type="term" value="F:mismatched DNA binding"/>
    <property type="evidence" value="ECO:0007669"/>
    <property type="project" value="InterPro"/>
</dbReference>
<dbReference type="Proteomes" id="UP001152836">
    <property type="component" value="Unassembled WGS sequence"/>
</dbReference>
<dbReference type="GO" id="GO:0016887">
    <property type="term" value="F:ATP hydrolysis activity"/>
    <property type="evidence" value="ECO:0007669"/>
    <property type="project" value="InterPro"/>
</dbReference>
<dbReference type="Gene3D" id="1.10.30.10">
    <property type="entry name" value="High mobility group box domain"/>
    <property type="match status" value="1"/>
</dbReference>
<dbReference type="FunFam" id="1.10.30.10:FF:000026">
    <property type="entry name" value="PMS1 homolog 1, mismatch repair system component"/>
    <property type="match status" value="1"/>
</dbReference>
<dbReference type="InterPro" id="IPR013507">
    <property type="entry name" value="DNA_mismatch_S5_2-like"/>
</dbReference>
<dbReference type="SUPFAM" id="SSF55874">
    <property type="entry name" value="ATPase domain of HSP90 chaperone/DNA topoisomerase II/histidine kinase"/>
    <property type="match status" value="1"/>
</dbReference>
<evidence type="ECO:0000256" key="5">
    <source>
        <dbReference type="SAM" id="MobiDB-lite"/>
    </source>
</evidence>
<keyword evidence="3 4" id="KW-0539">Nucleus</keyword>
<feature type="compositionally biased region" description="Polar residues" evidence="5">
    <location>
        <begin position="349"/>
        <end position="363"/>
    </location>
</feature>
<comment type="caution">
    <text evidence="7">The sequence shown here is derived from an EMBL/GenBank/DDBJ whole genome shotgun (WGS) entry which is preliminary data.</text>
</comment>
<dbReference type="EMBL" id="CALSGD010001443">
    <property type="protein sequence ID" value="CAH6791606.1"/>
    <property type="molecule type" value="Genomic_DNA"/>
</dbReference>
<feature type="compositionally biased region" description="Basic and acidic residues" evidence="5">
    <location>
        <begin position="337"/>
        <end position="348"/>
    </location>
</feature>
<dbReference type="InterPro" id="IPR038973">
    <property type="entry name" value="MutL/Mlh/Pms-like"/>
</dbReference>
<dbReference type="SUPFAM" id="SSF54211">
    <property type="entry name" value="Ribosomal protein S5 domain 2-like"/>
    <property type="match status" value="1"/>
</dbReference>
<dbReference type="InterPro" id="IPR014762">
    <property type="entry name" value="DNA_mismatch_repair_CS"/>
</dbReference>
<keyword evidence="4" id="KW-0238">DNA-binding</keyword>
<proteinExistence type="inferred from homology"/>
<dbReference type="GO" id="GO:0006298">
    <property type="term" value="P:mismatch repair"/>
    <property type="evidence" value="ECO:0007669"/>
    <property type="project" value="InterPro"/>
</dbReference>
<sequence>MKQLPAATVRLLSSSQIITSVVSVVKELIENSLDAGATSIDVKLENYGFDKIEVRDNGEGIKAVDVPVMAVKYYTSKINSHEDLEKLTTYGFRGEALGSICSVAELFKNLPVRKQFYSTAKKCKDELKNVQDLLISYGVLKPDIRIVFVHNKIHLSGFFPKLDADHNSTSLSTPERSFIFINNRPVHQKDLLKLIRRYYNLKCLKESARLYPIFFLKIDVPSAELDVNLTPDKSQVLLQNKEHVLIALENLMVTCYGPLPSTESCESNKADVSSANIAACETRETDVLFNKMESSGNNYPSADTLAIHFQNDESRKNIDHYLNQQINVNDHCDSHFRSEHSSINKDTRSTFQNIPMNSSSSEDVQSKYRKTHFAGSSEHSQGENGRNRTDECGGHGGDGREALLEKPVEICADDWSKGNVFNAMGENIKPVKILVPQKSLACDVSDNSHPTLEPKNLNDGPCSKPSNAIDSRSGQLTAYDLISSRAVKKPLSASALFLQDHRAQFLAEHPKTGLEDATAQIEALWETLSEEEKLKYEEKAKKDLERYNNQMKKAIEQEPQVSLKDGRKKMRATSAWGLTQKHKLKASLSNQPKLEELFQSQNEKWKSENMKVAKVPFSMENLKGNFKKQKKVDLEEKDEICLIHSLKFPDAWLVTSRTEVMLLNPYRVEEALLFKRLLENHKLPAEPLEKPIVLTESLFNGSHYLEVLHKISAVDQRCSGSTYLSDPRLTANGFKIKLIPGVSSTENYLEIEGMAKCLPFYGVMDLKEILNAIIDRNAKELYECRPRKVASYLEGEAVRLSRQLPMYLPREDIQDLICRMKHQFGNDVKGCVHGRPFFHHLTHLPETP</sequence>
<reference evidence="7" key="1">
    <citation type="submission" date="2022-06" db="EMBL/GenBank/DDBJ databases">
        <authorList>
            <person name="Andreotti S."/>
            <person name="Wyler E."/>
        </authorList>
    </citation>
    <scope>NUCLEOTIDE SEQUENCE</scope>
</reference>
<feature type="DNA-binding region" description="HMG box" evidence="4">
    <location>
        <begin position="487"/>
        <end position="555"/>
    </location>
</feature>
<keyword evidence="2" id="KW-0227">DNA damage</keyword>
<keyword evidence="8" id="KW-1185">Reference proteome</keyword>
<dbReference type="GO" id="GO:0005524">
    <property type="term" value="F:ATP binding"/>
    <property type="evidence" value="ECO:0007669"/>
    <property type="project" value="InterPro"/>
</dbReference>
<dbReference type="AlphaFoldDB" id="A0AAU9ZGB3"/>
<organism evidence="7 8">
    <name type="scientific">Phodopus roborovskii</name>
    <name type="common">Roborovski's desert hamster</name>
    <name type="synonym">Cricetulus roborovskii</name>
    <dbReference type="NCBI Taxonomy" id="109678"/>
    <lineage>
        <taxon>Eukaryota</taxon>
        <taxon>Metazoa</taxon>
        <taxon>Chordata</taxon>
        <taxon>Craniata</taxon>
        <taxon>Vertebrata</taxon>
        <taxon>Euteleostomi</taxon>
        <taxon>Mammalia</taxon>
        <taxon>Eutheria</taxon>
        <taxon>Euarchontoglires</taxon>
        <taxon>Glires</taxon>
        <taxon>Rodentia</taxon>
        <taxon>Myomorpha</taxon>
        <taxon>Muroidea</taxon>
        <taxon>Cricetidae</taxon>
        <taxon>Cricetinae</taxon>
        <taxon>Phodopus</taxon>
    </lineage>
</organism>
<dbReference type="Pfam" id="PF00505">
    <property type="entry name" value="HMG_box"/>
    <property type="match status" value="1"/>
</dbReference>
<dbReference type="Pfam" id="PF01119">
    <property type="entry name" value="DNA_mis_repair"/>
    <property type="match status" value="1"/>
</dbReference>
<dbReference type="Pfam" id="PF13589">
    <property type="entry name" value="HATPase_c_3"/>
    <property type="match status" value="1"/>
</dbReference>
<accession>A0AAU9ZGB3</accession>
<feature type="region of interest" description="Disordered" evidence="5">
    <location>
        <begin position="337"/>
        <end position="398"/>
    </location>
</feature>
<evidence type="ECO:0000313" key="7">
    <source>
        <dbReference type="EMBL" id="CAH6791606.1"/>
    </source>
</evidence>
<protein>
    <submittedName>
        <fullName evidence="7">Pms1 protein</fullName>
    </submittedName>
</protein>
<dbReference type="CDD" id="cd03485">
    <property type="entry name" value="MutL_Trans_hPMS_1_like"/>
    <property type="match status" value="1"/>
</dbReference>
<evidence type="ECO:0000256" key="2">
    <source>
        <dbReference type="ARBA" id="ARBA00022763"/>
    </source>
</evidence>
<dbReference type="Gene3D" id="3.30.230.10">
    <property type="match status" value="1"/>
</dbReference>
<dbReference type="Gene3D" id="3.30.565.10">
    <property type="entry name" value="Histidine kinase-like ATPase, C-terminal domain"/>
    <property type="match status" value="1"/>
</dbReference>
<evidence type="ECO:0000256" key="3">
    <source>
        <dbReference type="ARBA" id="ARBA00023242"/>
    </source>
</evidence>
<name>A0AAU9ZGB3_PHORO</name>
<evidence type="ECO:0000256" key="1">
    <source>
        <dbReference type="ARBA" id="ARBA00006082"/>
    </source>
</evidence>
<dbReference type="PANTHER" id="PTHR10073">
    <property type="entry name" value="DNA MISMATCH REPAIR PROTEIN MLH, PMS, MUTL"/>
    <property type="match status" value="1"/>
</dbReference>
<dbReference type="InterPro" id="IPR036910">
    <property type="entry name" value="HMG_box_dom_sf"/>
</dbReference>
<dbReference type="PANTHER" id="PTHR10073:SF54">
    <property type="entry name" value="PMS1 PROTEIN HOMOLOG 1"/>
    <property type="match status" value="1"/>
</dbReference>
<dbReference type="SMART" id="SM00398">
    <property type="entry name" value="HMG"/>
    <property type="match status" value="1"/>
</dbReference>
<dbReference type="InterPro" id="IPR014721">
    <property type="entry name" value="Ribsml_uS5_D2-typ_fold_subgr"/>
</dbReference>
<dbReference type="InterPro" id="IPR020568">
    <property type="entry name" value="Ribosomal_Su5_D2-typ_SF"/>
</dbReference>
<dbReference type="PROSITE" id="PS00058">
    <property type="entry name" value="DNA_MISMATCH_REPAIR_1"/>
    <property type="match status" value="1"/>
</dbReference>
<feature type="domain" description="HMG box" evidence="6">
    <location>
        <begin position="487"/>
        <end position="555"/>
    </location>
</feature>
<feature type="compositionally biased region" description="Basic and acidic residues" evidence="5">
    <location>
        <begin position="385"/>
        <end position="398"/>
    </location>
</feature>
<dbReference type="SUPFAM" id="SSF47095">
    <property type="entry name" value="HMG-box"/>
    <property type="match status" value="1"/>
</dbReference>
<dbReference type="InterPro" id="IPR009071">
    <property type="entry name" value="HMG_box_dom"/>
</dbReference>
<dbReference type="FunFam" id="3.30.565.10:FF:000017">
    <property type="entry name" value="PMS1 homolog 1, mismatch repair system component"/>
    <property type="match status" value="1"/>
</dbReference>
<dbReference type="InterPro" id="IPR036890">
    <property type="entry name" value="HATPase_C_sf"/>
</dbReference>
<dbReference type="FunFam" id="3.30.230.10:FF:000030">
    <property type="entry name" value="PMS1 homolog 1, mismatch repair system component"/>
    <property type="match status" value="1"/>
</dbReference>
<dbReference type="GO" id="GO:0032389">
    <property type="term" value="C:MutLalpha complex"/>
    <property type="evidence" value="ECO:0007669"/>
    <property type="project" value="TreeGrafter"/>
</dbReference>
<evidence type="ECO:0000256" key="4">
    <source>
        <dbReference type="PROSITE-ProRule" id="PRU00267"/>
    </source>
</evidence>